<feature type="transmembrane region" description="Helical" evidence="1">
    <location>
        <begin position="87"/>
        <end position="109"/>
    </location>
</feature>
<evidence type="ECO:0000313" key="4">
    <source>
        <dbReference type="Proteomes" id="UP001279734"/>
    </source>
</evidence>
<keyword evidence="1" id="KW-0812">Transmembrane</keyword>
<keyword evidence="1" id="KW-1133">Transmembrane helix</keyword>
<name>A0AAD3XMH5_NEPGR</name>
<feature type="chain" id="PRO_5042215902" evidence="2">
    <location>
        <begin position="23"/>
        <end position="124"/>
    </location>
</feature>
<dbReference type="Proteomes" id="UP001279734">
    <property type="component" value="Unassembled WGS sequence"/>
</dbReference>
<feature type="signal peptide" evidence="2">
    <location>
        <begin position="1"/>
        <end position="22"/>
    </location>
</feature>
<accession>A0AAD3XMH5</accession>
<evidence type="ECO:0000313" key="3">
    <source>
        <dbReference type="EMBL" id="GMH10182.1"/>
    </source>
</evidence>
<keyword evidence="1" id="KW-0472">Membrane</keyword>
<evidence type="ECO:0000256" key="2">
    <source>
        <dbReference type="SAM" id="SignalP"/>
    </source>
</evidence>
<sequence length="124" mass="13119">MACSHTLCLILILLAVADTTLSSTSRPVGSAAPWVSPNQAPQMEENVKCSTSEGTKTASSGCHERIDGERPAVQVMKKERRQFDKSVTGGVVILGGLASTFLVAVFCYIRATGRKHAQNGDGLV</sequence>
<dbReference type="PANTHER" id="PTHR34558">
    <property type="entry name" value="EXPRESSED PROTEIN"/>
    <property type="match status" value="1"/>
</dbReference>
<dbReference type="AlphaFoldDB" id="A0AAD3XMH5"/>
<protein>
    <submittedName>
        <fullName evidence="3">Uncharacterized protein</fullName>
    </submittedName>
</protein>
<dbReference type="PANTHER" id="PTHR34558:SF9">
    <property type="entry name" value="F3L24.15 PROTEIN"/>
    <property type="match status" value="1"/>
</dbReference>
<keyword evidence="4" id="KW-1185">Reference proteome</keyword>
<gene>
    <name evidence="3" type="ORF">Nepgr_012023</name>
</gene>
<dbReference type="EMBL" id="BSYO01000009">
    <property type="protein sequence ID" value="GMH10182.1"/>
    <property type="molecule type" value="Genomic_DNA"/>
</dbReference>
<proteinExistence type="predicted"/>
<reference evidence="3" key="1">
    <citation type="submission" date="2023-05" db="EMBL/GenBank/DDBJ databases">
        <title>Nepenthes gracilis genome sequencing.</title>
        <authorList>
            <person name="Fukushima K."/>
        </authorList>
    </citation>
    <scope>NUCLEOTIDE SEQUENCE</scope>
    <source>
        <strain evidence="3">SING2019-196</strain>
    </source>
</reference>
<organism evidence="3 4">
    <name type="scientific">Nepenthes gracilis</name>
    <name type="common">Slender pitcher plant</name>
    <dbReference type="NCBI Taxonomy" id="150966"/>
    <lineage>
        <taxon>Eukaryota</taxon>
        <taxon>Viridiplantae</taxon>
        <taxon>Streptophyta</taxon>
        <taxon>Embryophyta</taxon>
        <taxon>Tracheophyta</taxon>
        <taxon>Spermatophyta</taxon>
        <taxon>Magnoliopsida</taxon>
        <taxon>eudicotyledons</taxon>
        <taxon>Gunneridae</taxon>
        <taxon>Pentapetalae</taxon>
        <taxon>Caryophyllales</taxon>
        <taxon>Nepenthaceae</taxon>
        <taxon>Nepenthes</taxon>
    </lineage>
</organism>
<evidence type="ECO:0000256" key="1">
    <source>
        <dbReference type="SAM" id="Phobius"/>
    </source>
</evidence>
<keyword evidence="2" id="KW-0732">Signal</keyword>
<comment type="caution">
    <text evidence="3">The sequence shown here is derived from an EMBL/GenBank/DDBJ whole genome shotgun (WGS) entry which is preliminary data.</text>
</comment>